<dbReference type="AlphaFoldDB" id="A0A5N5TDH6"/>
<dbReference type="OrthoDB" id="6513042at2759"/>
<protein>
    <submittedName>
        <fullName evidence="2">Fanconi anemia group M protein</fullName>
    </submittedName>
</protein>
<feature type="region of interest" description="Disordered" evidence="1">
    <location>
        <begin position="438"/>
        <end position="469"/>
    </location>
</feature>
<reference evidence="2 3" key="1">
    <citation type="journal article" date="2019" name="PLoS Biol.">
        <title>Sex chromosomes control vertical transmission of feminizing Wolbachia symbionts in an isopod.</title>
        <authorList>
            <person name="Becking T."/>
            <person name="Chebbi M.A."/>
            <person name="Giraud I."/>
            <person name="Moumen B."/>
            <person name="Laverre T."/>
            <person name="Caubet Y."/>
            <person name="Peccoud J."/>
            <person name="Gilbert C."/>
            <person name="Cordaux R."/>
        </authorList>
    </citation>
    <scope>NUCLEOTIDE SEQUENCE [LARGE SCALE GENOMIC DNA]</scope>
    <source>
        <strain evidence="2">ANa2</strain>
        <tissue evidence="2">Whole body excluding digestive tract and cuticle</tissue>
    </source>
</reference>
<keyword evidence="3" id="KW-1185">Reference proteome</keyword>
<comment type="caution">
    <text evidence="2">The sequence shown here is derived from an EMBL/GenBank/DDBJ whole genome shotgun (WGS) entry which is preliminary data.</text>
</comment>
<organism evidence="2 3">
    <name type="scientific">Armadillidium nasatum</name>
    <dbReference type="NCBI Taxonomy" id="96803"/>
    <lineage>
        <taxon>Eukaryota</taxon>
        <taxon>Metazoa</taxon>
        <taxon>Ecdysozoa</taxon>
        <taxon>Arthropoda</taxon>
        <taxon>Crustacea</taxon>
        <taxon>Multicrustacea</taxon>
        <taxon>Malacostraca</taxon>
        <taxon>Eumalacostraca</taxon>
        <taxon>Peracarida</taxon>
        <taxon>Isopoda</taxon>
        <taxon>Oniscidea</taxon>
        <taxon>Crinocheta</taxon>
        <taxon>Armadillidiidae</taxon>
        <taxon>Armadillidium</taxon>
    </lineage>
</organism>
<dbReference type="SUPFAM" id="SSF52980">
    <property type="entry name" value="Restriction endonuclease-like"/>
    <property type="match status" value="1"/>
</dbReference>
<accession>A0A5N5TDH6</accession>
<feature type="region of interest" description="Disordered" evidence="1">
    <location>
        <begin position="35"/>
        <end position="54"/>
    </location>
</feature>
<feature type="compositionally biased region" description="Basic and acidic residues" evidence="1">
    <location>
        <begin position="455"/>
        <end position="466"/>
    </location>
</feature>
<evidence type="ECO:0000313" key="3">
    <source>
        <dbReference type="Proteomes" id="UP000326759"/>
    </source>
</evidence>
<dbReference type="Proteomes" id="UP000326759">
    <property type="component" value="Unassembled WGS sequence"/>
</dbReference>
<proteinExistence type="predicted"/>
<dbReference type="Gene3D" id="3.40.50.10130">
    <property type="match status" value="1"/>
</dbReference>
<dbReference type="EMBL" id="SEYY01005730">
    <property type="protein sequence ID" value="KAB7503165.1"/>
    <property type="molecule type" value="Genomic_DNA"/>
</dbReference>
<evidence type="ECO:0000256" key="1">
    <source>
        <dbReference type="SAM" id="MobiDB-lite"/>
    </source>
</evidence>
<name>A0A5N5TDH6_9CRUS</name>
<evidence type="ECO:0000313" key="2">
    <source>
        <dbReference type="EMBL" id="KAB7503165.1"/>
    </source>
</evidence>
<sequence>MKEKDSGSSEVNFDLNIDDDDDLFANVDMDDAMRKAEKKYSPEKEKSTNISKENTLHCPINDPNVEKESLKLNSPSLLTVTQAIEIINEPTLPENADSSPLYPLKKTGLHTLSKYSSDIYHDHQSKGFKNLLKSQNLTLTLPRSKIVKNLSSEFSKKNNHLPKVVDKSFKNAHDSSSVEKRINGSGLRQSEINKIKPKDNETLVQFQIGLSEFDLENNMPNILNTSLNRKDKPNTLQRLDDSDDLFMDIEDLPDVKTLVPTVEGKVNLNIRTKSSQKEASVSFDPESNFCSEHKAKRDSTSFCEEMNNGNNPNFVCLSKKRGRVICDMSAPNFIFKEKVTGEKLKQNSSRNDISFLEEIDNCRTTIIPFGGFEENFAEENKQKSIANSTVNDDSRKDSKMCAEVVSINTDECEESMMIFNRRKKSKALLIDEFESDESLPAQKPEGKRYPLKSSEASKKNRKRTSELETISDDDFVDANPAIQQTEPVKNKIKKSKVKNPNQIIPRFINNEADVDISATASGHQLSSDESESSLDAYDSSFVDDEIPSTQQRHQEERVDMQAIYLKSVRSPANKGVFKIPQVKNGPQETTEALNNTLETTFEDDDALDDEDSSFVVGNDVVEYDTCYMGDTMLAEDPIMNEVLLRANKKSHERGTTKRRRILQCISSSDEESSSPLKNSSALAKEQIFSVPFTDCKKSQADEELSKLNVKKSSLVKNKNKRNEVNGNILSSKLGKSHTSSQEMAPNFSIMLDDDFLPSGDILGVTLKEKCIESFASETKPKSTQVSKFSYGAHYMNTDDTNKTELRNKSTTNSSSDDDVFLSIQKNSSTHTSNVNTSGIANITRISASSKVSSKESKVACAEDIKTAVVTPFSFSPSSSQTRANNLNSLTSQCILVDTTEVSIAGNITSSLRLEHGAQTHILQVAPASYIISSRMALFRQNISVFANSSNRSRLTARFRELLSKYQRLVVILEKDSRTGLAIVPRTYYVDSISCACAQLPQLKVFYSCDQNETVEMIRLLSSREKLKGFAIPLLPSNNADFDQVVKFYRSVPSVSAVSALFLALNFSSVDVALKSDVKTLMEKGRLTSQSATYFKSYFQRTFRKDLLKSSLKQTDL</sequence>
<gene>
    <name evidence="2" type="primary">FANCM</name>
    <name evidence="2" type="ORF">Anas_09779</name>
</gene>
<dbReference type="GO" id="GO:0006281">
    <property type="term" value="P:DNA repair"/>
    <property type="evidence" value="ECO:0007669"/>
    <property type="project" value="UniProtKB-ARBA"/>
</dbReference>
<dbReference type="InterPro" id="IPR011335">
    <property type="entry name" value="Restrct_endonuc-II-like"/>
</dbReference>
<dbReference type="Gene3D" id="1.10.150.20">
    <property type="entry name" value="5' to 3' exonuclease, C-terminal subdomain"/>
    <property type="match status" value="1"/>
</dbReference>
<feature type="compositionally biased region" description="Basic and acidic residues" evidence="1">
    <location>
        <begin position="35"/>
        <end position="47"/>
    </location>
</feature>